<protein>
    <submittedName>
        <fullName evidence="3">Glycosyl transferase, group 1 family protein</fullName>
        <ecNumber evidence="3">2.4.1.-</ecNumber>
    </submittedName>
</protein>
<keyword evidence="3" id="KW-0328">Glycosyltransferase</keyword>
<proteinExistence type="predicted"/>
<reference evidence="3 4" key="2">
    <citation type="journal article" date="2012" name="J. Bacteriol.">
        <title>Genome Sequence of Edwardsiella ictaluri 93-146, a Strain Associated with a Natural Channel Catfish Outbreak of Enteric Septicemia of Catfish.</title>
        <authorList>
            <person name="Williams M.L."/>
            <person name="Gillaspy A.F."/>
            <person name="Dyer D.W."/>
            <person name="Thune R.L."/>
            <person name="Waldbieser G.C."/>
            <person name="Schuster S.C."/>
            <person name="Gipson J."/>
            <person name="Zaitshik J."/>
            <person name="Landry C."/>
            <person name="Banes M.M."/>
            <person name="Lawrence M.L."/>
        </authorList>
    </citation>
    <scope>NUCLEOTIDE SEQUENCE [LARGE SCALE GENOMIC DNA]</scope>
    <source>
        <strain evidence="3 4">93-146</strain>
    </source>
</reference>
<evidence type="ECO:0000313" key="4">
    <source>
        <dbReference type="Proteomes" id="UP000001485"/>
    </source>
</evidence>
<accession>C5BCP9</accession>
<dbReference type="PANTHER" id="PTHR12526">
    <property type="entry name" value="GLYCOSYLTRANSFERASE"/>
    <property type="match status" value="1"/>
</dbReference>
<dbReference type="GO" id="GO:0016757">
    <property type="term" value="F:glycosyltransferase activity"/>
    <property type="evidence" value="ECO:0007669"/>
    <property type="project" value="UniProtKB-KW"/>
</dbReference>
<dbReference type="AlphaFoldDB" id="C5BCP9"/>
<dbReference type="Pfam" id="PF13439">
    <property type="entry name" value="Glyco_transf_4"/>
    <property type="match status" value="1"/>
</dbReference>
<dbReference type="InterPro" id="IPR001296">
    <property type="entry name" value="Glyco_trans_1"/>
</dbReference>
<keyword evidence="3" id="KW-0808">Transferase</keyword>
<reference evidence="4" key="1">
    <citation type="submission" date="2009-03" db="EMBL/GenBank/DDBJ databases">
        <title>Complete genome sequence of Edwardsiella ictaluri 93-146.</title>
        <authorList>
            <person name="Williams M.L."/>
            <person name="Gillaspy A.F."/>
            <person name="Dyer D.W."/>
            <person name="Thune R.L."/>
            <person name="Waldbieser G.C."/>
            <person name="Schuster S.C."/>
            <person name="Gipson J."/>
            <person name="Zaitshik J."/>
            <person name="Landry C."/>
            <person name="Lawrence M.L."/>
        </authorList>
    </citation>
    <scope>NUCLEOTIDE SEQUENCE [LARGE SCALE GENOMIC DNA]</scope>
    <source>
        <strain evidence="4">93-146</strain>
    </source>
</reference>
<dbReference type="STRING" id="67780.B6E78_16810"/>
<feature type="domain" description="Glycosyl transferase family 1" evidence="1">
    <location>
        <begin position="177"/>
        <end position="333"/>
    </location>
</feature>
<dbReference type="KEGG" id="eic:NT01EI_1307"/>
<dbReference type="Gene3D" id="3.40.50.2000">
    <property type="entry name" value="Glycogen Phosphorylase B"/>
    <property type="match status" value="2"/>
</dbReference>
<dbReference type="GO" id="GO:1901135">
    <property type="term" value="P:carbohydrate derivative metabolic process"/>
    <property type="evidence" value="ECO:0007669"/>
    <property type="project" value="UniProtKB-ARBA"/>
</dbReference>
<dbReference type="HOGENOM" id="CLU_009583_0_3_6"/>
<dbReference type="Proteomes" id="UP000001485">
    <property type="component" value="Chromosome"/>
</dbReference>
<feature type="domain" description="Glycosyltransferase subfamily 4-like N-terminal" evidence="2">
    <location>
        <begin position="13"/>
        <end position="168"/>
    </location>
</feature>
<organism evidence="3 4">
    <name type="scientific">Edwardsiella ictaluri (strain 93-146)</name>
    <dbReference type="NCBI Taxonomy" id="634503"/>
    <lineage>
        <taxon>Bacteria</taxon>
        <taxon>Pseudomonadati</taxon>
        <taxon>Pseudomonadota</taxon>
        <taxon>Gammaproteobacteria</taxon>
        <taxon>Enterobacterales</taxon>
        <taxon>Hafniaceae</taxon>
        <taxon>Edwardsiella</taxon>
    </lineage>
</organism>
<name>C5BCP9_EDWI9</name>
<evidence type="ECO:0000313" key="3">
    <source>
        <dbReference type="EMBL" id="ACR68504.1"/>
    </source>
</evidence>
<dbReference type="SUPFAM" id="SSF53756">
    <property type="entry name" value="UDP-Glycosyltransferase/glycogen phosphorylase"/>
    <property type="match status" value="1"/>
</dbReference>
<evidence type="ECO:0000259" key="1">
    <source>
        <dbReference type="Pfam" id="PF00534"/>
    </source>
</evidence>
<dbReference type="EC" id="2.4.1.-" evidence="3"/>
<dbReference type="PANTHER" id="PTHR12526:SF630">
    <property type="entry name" value="GLYCOSYLTRANSFERASE"/>
    <property type="match status" value="1"/>
</dbReference>
<dbReference type="PATRIC" id="fig|634503.3.peg.1181"/>
<dbReference type="Pfam" id="PF00534">
    <property type="entry name" value="Glycos_transf_1"/>
    <property type="match status" value="1"/>
</dbReference>
<dbReference type="EMBL" id="CP001600">
    <property type="protein sequence ID" value="ACR68504.1"/>
    <property type="molecule type" value="Genomic_DNA"/>
</dbReference>
<gene>
    <name evidence="3" type="ordered locus">NT01EI_1307</name>
</gene>
<dbReference type="RefSeq" id="WP_015870670.1">
    <property type="nucleotide sequence ID" value="NC_012779.2"/>
</dbReference>
<evidence type="ECO:0000259" key="2">
    <source>
        <dbReference type="Pfam" id="PF13439"/>
    </source>
</evidence>
<sequence>MKILYVITGLGLGGAEKQLSLLADNFTARGEQVSIVYLTGEVLVKPKNKNIKIYNLGIDKSFSSLIKGIWKLKSIISDVRPDVIHSHMYHANILARISCCLSLFSSRLVCSAHNKNEGGRVRMIIYRMTDFLCAKTTNVSQEALDEFITKKAFRKRKSSLVYNGIDLSIFKKKSTNIQNIKNKLGINFDEKVIFCAGRLTEAKDYPNLILAISKMHQKKCKIIIAGDGPMRSDIERLIDRCHLSHRILLIGIIDNISDYYNLSDLFVLPSRWEGFGLVVAEAMACECPVIATDAGGVAEVLSNADWLVPIADSSKLAEKIDEFFLLDSSEVKDIKAKNKDHCENQFSIGAIINNWYAIYNGIRSKL</sequence>
<dbReference type="InterPro" id="IPR028098">
    <property type="entry name" value="Glyco_trans_4-like_N"/>
</dbReference>
<dbReference type="OrthoDB" id="9804196at2"/>
<dbReference type="CDD" id="cd04951">
    <property type="entry name" value="GT4_WbdM_like"/>
    <property type="match status" value="1"/>
</dbReference>